<dbReference type="GO" id="GO:0016020">
    <property type="term" value="C:membrane"/>
    <property type="evidence" value="ECO:0007669"/>
    <property type="project" value="InterPro"/>
</dbReference>
<dbReference type="Proteomes" id="UP000324222">
    <property type="component" value="Unassembled WGS sequence"/>
</dbReference>
<dbReference type="PANTHER" id="PTHR23282">
    <property type="entry name" value="APICAL ENDOSOMAL GLYCOPROTEIN PRECURSOR"/>
    <property type="match status" value="1"/>
</dbReference>
<dbReference type="InterPro" id="IPR013320">
    <property type="entry name" value="ConA-like_dom_sf"/>
</dbReference>
<name>A0A5B7GDZ6_PORTR</name>
<dbReference type="Gene3D" id="2.60.120.200">
    <property type="match status" value="3"/>
</dbReference>
<proteinExistence type="predicted"/>
<protein>
    <submittedName>
        <fullName evidence="3">MAM and LDL-receptor class A domain-containing protein 1</fullName>
    </submittedName>
</protein>
<dbReference type="Pfam" id="PF00629">
    <property type="entry name" value="MAM"/>
    <property type="match status" value="3"/>
</dbReference>
<dbReference type="EMBL" id="VSRR010013266">
    <property type="protein sequence ID" value="MPC55537.1"/>
    <property type="molecule type" value="Genomic_DNA"/>
</dbReference>
<gene>
    <name evidence="3" type="primary">MLRP1_11</name>
    <name evidence="3" type="ORF">E2C01_049477</name>
</gene>
<feature type="domain" description="MAM" evidence="2">
    <location>
        <begin position="72"/>
        <end position="233"/>
    </location>
</feature>
<evidence type="ECO:0000313" key="3">
    <source>
        <dbReference type="EMBL" id="MPC55537.1"/>
    </source>
</evidence>
<dbReference type="CDD" id="cd06263">
    <property type="entry name" value="MAM"/>
    <property type="match status" value="2"/>
</dbReference>
<comment type="caution">
    <text evidence="3">The sequence shown here is derived from an EMBL/GenBank/DDBJ whole genome shotgun (WGS) entry which is preliminary data.</text>
</comment>
<dbReference type="SUPFAM" id="SSF49899">
    <property type="entry name" value="Concanavalin A-like lectins/glucanases"/>
    <property type="match status" value="3"/>
</dbReference>
<feature type="domain" description="MAM" evidence="2">
    <location>
        <begin position="393"/>
        <end position="553"/>
    </location>
</feature>
<reference evidence="3 4" key="1">
    <citation type="submission" date="2019-05" db="EMBL/GenBank/DDBJ databases">
        <title>Another draft genome of Portunus trituberculatus and its Hox gene families provides insights of decapod evolution.</title>
        <authorList>
            <person name="Jeong J.-H."/>
            <person name="Song I."/>
            <person name="Kim S."/>
            <person name="Choi T."/>
            <person name="Kim D."/>
            <person name="Ryu S."/>
            <person name="Kim W."/>
        </authorList>
    </citation>
    <scope>NUCLEOTIDE SEQUENCE [LARGE SCALE GENOMIC DNA]</scope>
    <source>
        <tissue evidence="3">Muscle</tissue>
    </source>
</reference>
<keyword evidence="4" id="KW-1185">Reference proteome</keyword>
<organism evidence="3 4">
    <name type="scientific">Portunus trituberculatus</name>
    <name type="common">Swimming crab</name>
    <name type="synonym">Neptunus trituberculatus</name>
    <dbReference type="NCBI Taxonomy" id="210409"/>
    <lineage>
        <taxon>Eukaryota</taxon>
        <taxon>Metazoa</taxon>
        <taxon>Ecdysozoa</taxon>
        <taxon>Arthropoda</taxon>
        <taxon>Crustacea</taxon>
        <taxon>Multicrustacea</taxon>
        <taxon>Malacostraca</taxon>
        <taxon>Eumalacostraca</taxon>
        <taxon>Eucarida</taxon>
        <taxon>Decapoda</taxon>
        <taxon>Pleocyemata</taxon>
        <taxon>Brachyura</taxon>
        <taxon>Eubrachyura</taxon>
        <taxon>Portunoidea</taxon>
        <taxon>Portunidae</taxon>
        <taxon>Portuninae</taxon>
        <taxon>Portunus</taxon>
    </lineage>
</organism>
<feature type="region of interest" description="Disordered" evidence="1">
    <location>
        <begin position="49"/>
        <end position="68"/>
    </location>
</feature>
<dbReference type="AlphaFoldDB" id="A0A5B7GDZ6"/>
<evidence type="ECO:0000313" key="4">
    <source>
        <dbReference type="Proteomes" id="UP000324222"/>
    </source>
</evidence>
<keyword evidence="3" id="KW-0675">Receptor</keyword>
<feature type="domain" description="MAM" evidence="2">
    <location>
        <begin position="267"/>
        <end position="391"/>
    </location>
</feature>
<dbReference type="OrthoDB" id="6356184at2759"/>
<dbReference type="PANTHER" id="PTHR23282:SF101">
    <property type="entry name" value="MAM DOMAIN-CONTAINING PROTEIN"/>
    <property type="match status" value="1"/>
</dbReference>
<accession>A0A5B7GDZ6</accession>
<sequence>MEGVGMGRQTWNEFGEKSSMCLLILTDIDDIAQFVGKCSVWPREAVPSNNTDVTTTTAPPHSTTTQEPLGINDCDFENMLGPFCAWMVAEGDNTKPWIWWSGPPDTVTPGPSKDHTYGTESGHYVYVEAELEDDPASATLYMPVMANPHCLRFWYYMFGELTPFLTAGTQKGDINELVFIRNGSQGDFWHPATIDLQFEGQNFNVTIMAYWETASAGIVAIDDVRLHENKCAHSPQDPEAIHDFEENGSSFSLVDGSDLDWDTMSVGHMARVDLHKYSAGDVGQIVSPVYLTKQTYRCYHLYYYMSDVSNSAVLRGYARLTDDGSGVALNMSKYSLFLHRGDEGDSWVSKRGRLGNVGNFQFIIEAEVVKNDSRAIIAIDDLYFPTDECLVMIACDFEHDMCSWTNTRDDDVDWQLMSPSDFVPGPPVDHSENSVTGHYVGLLGTYMPENGGYANLVSEWYMTSILIPASCFSFWYNIAFTNGSLTVSAEREQAWQILWRLESGPDPAWHYAEIPIYQEEMFRLVITGVLAKHPDTYLALDYINYDQLNECGSGTVIPAIADVVAQGELLIFFLCKRSTGQEQ</sequence>
<dbReference type="PROSITE" id="PS50060">
    <property type="entry name" value="MAM_2"/>
    <property type="match status" value="3"/>
</dbReference>
<dbReference type="InterPro" id="IPR051560">
    <property type="entry name" value="MAM_domain-containing"/>
</dbReference>
<dbReference type="InterPro" id="IPR000998">
    <property type="entry name" value="MAM_dom"/>
</dbReference>
<dbReference type="SMART" id="SM00137">
    <property type="entry name" value="MAM"/>
    <property type="match status" value="2"/>
</dbReference>
<evidence type="ECO:0000259" key="2">
    <source>
        <dbReference type="PROSITE" id="PS50060"/>
    </source>
</evidence>
<feature type="compositionally biased region" description="Low complexity" evidence="1">
    <location>
        <begin position="51"/>
        <end position="65"/>
    </location>
</feature>
<evidence type="ECO:0000256" key="1">
    <source>
        <dbReference type="SAM" id="MobiDB-lite"/>
    </source>
</evidence>